<keyword evidence="3" id="KW-1185">Reference proteome</keyword>
<sequence>MPQIIFIVLCISSLVSLVIFVPGYDHGSQIPAYVLDVVHDPQTVKQITTVQFMTIHHGI</sequence>
<dbReference type="RefSeq" id="XP_064675475.1">
    <property type="nucleotide sequence ID" value="XM_064814200.1"/>
</dbReference>
<evidence type="ECO:0000313" key="2">
    <source>
        <dbReference type="EMBL" id="KAK4117905.1"/>
    </source>
</evidence>
<keyword evidence="1" id="KW-0732">Signal</keyword>
<comment type="caution">
    <text evidence="2">The sequence shown here is derived from an EMBL/GenBank/DDBJ whole genome shotgun (WGS) entry which is preliminary data.</text>
</comment>
<evidence type="ECO:0000256" key="1">
    <source>
        <dbReference type="SAM" id="SignalP"/>
    </source>
</evidence>
<dbReference type="Proteomes" id="UP001302812">
    <property type="component" value="Unassembled WGS sequence"/>
</dbReference>
<proteinExistence type="predicted"/>
<dbReference type="AlphaFoldDB" id="A0AAN6YXM7"/>
<name>A0AAN6YXM7_9PEZI</name>
<accession>A0AAN6YXM7</accession>
<evidence type="ECO:0000313" key="3">
    <source>
        <dbReference type="Proteomes" id="UP001302812"/>
    </source>
</evidence>
<protein>
    <submittedName>
        <fullName evidence="2">Uncharacterized protein</fullName>
    </submittedName>
</protein>
<gene>
    <name evidence="2" type="ORF">N656DRAFT_774128</name>
</gene>
<reference evidence="2" key="1">
    <citation type="journal article" date="2023" name="Mol. Phylogenet. Evol.">
        <title>Genome-scale phylogeny and comparative genomics of the fungal order Sordariales.</title>
        <authorList>
            <person name="Hensen N."/>
            <person name="Bonometti L."/>
            <person name="Westerberg I."/>
            <person name="Brannstrom I.O."/>
            <person name="Guillou S."/>
            <person name="Cros-Aarteil S."/>
            <person name="Calhoun S."/>
            <person name="Haridas S."/>
            <person name="Kuo A."/>
            <person name="Mondo S."/>
            <person name="Pangilinan J."/>
            <person name="Riley R."/>
            <person name="LaButti K."/>
            <person name="Andreopoulos B."/>
            <person name="Lipzen A."/>
            <person name="Chen C."/>
            <person name="Yan M."/>
            <person name="Daum C."/>
            <person name="Ng V."/>
            <person name="Clum A."/>
            <person name="Steindorff A."/>
            <person name="Ohm R.A."/>
            <person name="Martin F."/>
            <person name="Silar P."/>
            <person name="Natvig D.O."/>
            <person name="Lalanne C."/>
            <person name="Gautier V."/>
            <person name="Ament-Velasquez S.L."/>
            <person name="Kruys A."/>
            <person name="Hutchinson M.I."/>
            <person name="Powell A.J."/>
            <person name="Barry K."/>
            <person name="Miller A.N."/>
            <person name="Grigoriev I.V."/>
            <person name="Debuchy R."/>
            <person name="Gladieux P."/>
            <person name="Hiltunen Thoren M."/>
            <person name="Johannesson H."/>
        </authorList>
    </citation>
    <scope>NUCLEOTIDE SEQUENCE</scope>
    <source>
        <strain evidence="2">CBS 508.74</strain>
    </source>
</reference>
<reference evidence="2" key="2">
    <citation type="submission" date="2023-05" db="EMBL/GenBank/DDBJ databases">
        <authorList>
            <consortium name="Lawrence Berkeley National Laboratory"/>
            <person name="Steindorff A."/>
            <person name="Hensen N."/>
            <person name="Bonometti L."/>
            <person name="Westerberg I."/>
            <person name="Brannstrom I.O."/>
            <person name="Guillou S."/>
            <person name="Cros-Aarteil S."/>
            <person name="Calhoun S."/>
            <person name="Haridas S."/>
            <person name="Kuo A."/>
            <person name="Mondo S."/>
            <person name="Pangilinan J."/>
            <person name="Riley R."/>
            <person name="Labutti K."/>
            <person name="Andreopoulos B."/>
            <person name="Lipzen A."/>
            <person name="Chen C."/>
            <person name="Yanf M."/>
            <person name="Daum C."/>
            <person name="Ng V."/>
            <person name="Clum A."/>
            <person name="Ohm R."/>
            <person name="Martin F."/>
            <person name="Silar P."/>
            <person name="Natvig D."/>
            <person name="Lalanne C."/>
            <person name="Gautier V."/>
            <person name="Ament-Velasquez S.L."/>
            <person name="Kruys A."/>
            <person name="Hutchinson M.I."/>
            <person name="Powell A.J."/>
            <person name="Barry K."/>
            <person name="Miller A.N."/>
            <person name="Grigoriev I.V."/>
            <person name="Debuchy R."/>
            <person name="Gladieux P."/>
            <person name="Thoren M.H."/>
            <person name="Johannesson H."/>
        </authorList>
    </citation>
    <scope>NUCLEOTIDE SEQUENCE</scope>
    <source>
        <strain evidence="2">CBS 508.74</strain>
    </source>
</reference>
<feature type="chain" id="PRO_5042992529" evidence="1">
    <location>
        <begin position="21"/>
        <end position="59"/>
    </location>
</feature>
<feature type="signal peptide" evidence="1">
    <location>
        <begin position="1"/>
        <end position="20"/>
    </location>
</feature>
<dbReference type="GeneID" id="89938325"/>
<organism evidence="2 3">
    <name type="scientific">Canariomyces notabilis</name>
    <dbReference type="NCBI Taxonomy" id="2074819"/>
    <lineage>
        <taxon>Eukaryota</taxon>
        <taxon>Fungi</taxon>
        <taxon>Dikarya</taxon>
        <taxon>Ascomycota</taxon>
        <taxon>Pezizomycotina</taxon>
        <taxon>Sordariomycetes</taxon>
        <taxon>Sordariomycetidae</taxon>
        <taxon>Sordariales</taxon>
        <taxon>Chaetomiaceae</taxon>
        <taxon>Canariomyces</taxon>
    </lineage>
</organism>
<dbReference type="EMBL" id="MU853332">
    <property type="protein sequence ID" value="KAK4117905.1"/>
    <property type="molecule type" value="Genomic_DNA"/>
</dbReference>